<dbReference type="EMBL" id="AGNL01001249">
    <property type="protein sequence ID" value="EJK77150.1"/>
    <property type="molecule type" value="Genomic_DNA"/>
</dbReference>
<accession>K0TI14</accession>
<feature type="compositionally biased region" description="Low complexity" evidence="1">
    <location>
        <begin position="210"/>
        <end position="220"/>
    </location>
</feature>
<name>K0TI14_THAOC</name>
<sequence length="317" mass="34219">QDPSTSCPVIPPFCKDVNPPLVSPAAVACSLFRLNPRGGSSAWDACRLTGRVAFLRPRRKNYDGLTLVSEAVPKCSTTCDAGTIFFKQPHYSNPEPATESLNRQQTFDREQSPRGQVDSHSPERHYQVSGSRRQITGAIKRTTPTGDIGRKLPSNSRNITTACQLGSRGSGPAEGTPPTNRRRPPPSPAATARSTSRSQSSPPPTRPRRGPSSAGRVPPSKAGAARRRRSSRHLPTRPATSRLHFTPNGPFGADEWFDMRSEDDGLARGQEWSELKIGGQIGSGQTGRGFISQVRGSGSTYLSALLSPSLPEWIDVT</sequence>
<organism evidence="2 3">
    <name type="scientific">Thalassiosira oceanica</name>
    <name type="common">Marine diatom</name>
    <dbReference type="NCBI Taxonomy" id="159749"/>
    <lineage>
        <taxon>Eukaryota</taxon>
        <taxon>Sar</taxon>
        <taxon>Stramenopiles</taxon>
        <taxon>Ochrophyta</taxon>
        <taxon>Bacillariophyta</taxon>
        <taxon>Coscinodiscophyceae</taxon>
        <taxon>Thalassiosirophycidae</taxon>
        <taxon>Thalassiosirales</taxon>
        <taxon>Thalassiosiraceae</taxon>
        <taxon>Thalassiosira</taxon>
    </lineage>
</organism>
<evidence type="ECO:0000256" key="1">
    <source>
        <dbReference type="SAM" id="MobiDB-lite"/>
    </source>
</evidence>
<comment type="caution">
    <text evidence="2">The sequence shown here is derived from an EMBL/GenBank/DDBJ whole genome shotgun (WGS) entry which is preliminary data.</text>
</comment>
<protein>
    <submittedName>
        <fullName evidence="2">Uncharacterized protein</fullName>
    </submittedName>
</protein>
<gene>
    <name evidence="2" type="ORF">THAOC_01037</name>
</gene>
<feature type="region of interest" description="Disordered" evidence="1">
    <location>
        <begin position="90"/>
        <end position="249"/>
    </location>
</feature>
<feature type="non-terminal residue" evidence="2">
    <location>
        <position position="1"/>
    </location>
</feature>
<feature type="compositionally biased region" description="Polar residues" evidence="1">
    <location>
        <begin position="153"/>
        <end position="164"/>
    </location>
</feature>
<evidence type="ECO:0000313" key="3">
    <source>
        <dbReference type="Proteomes" id="UP000266841"/>
    </source>
</evidence>
<feature type="compositionally biased region" description="Basic residues" evidence="1">
    <location>
        <begin position="224"/>
        <end position="235"/>
    </location>
</feature>
<proteinExistence type="predicted"/>
<keyword evidence="3" id="KW-1185">Reference proteome</keyword>
<evidence type="ECO:0000313" key="2">
    <source>
        <dbReference type="EMBL" id="EJK77150.1"/>
    </source>
</evidence>
<dbReference type="AlphaFoldDB" id="K0TI14"/>
<feature type="compositionally biased region" description="Low complexity" evidence="1">
    <location>
        <begin position="189"/>
        <end position="200"/>
    </location>
</feature>
<reference evidence="2 3" key="1">
    <citation type="journal article" date="2012" name="Genome Biol.">
        <title>Genome and low-iron response of an oceanic diatom adapted to chronic iron limitation.</title>
        <authorList>
            <person name="Lommer M."/>
            <person name="Specht M."/>
            <person name="Roy A.S."/>
            <person name="Kraemer L."/>
            <person name="Andreson R."/>
            <person name="Gutowska M.A."/>
            <person name="Wolf J."/>
            <person name="Bergner S.V."/>
            <person name="Schilhabel M.B."/>
            <person name="Klostermeier U.C."/>
            <person name="Beiko R.G."/>
            <person name="Rosenstiel P."/>
            <person name="Hippler M."/>
            <person name="Laroche J."/>
        </authorList>
    </citation>
    <scope>NUCLEOTIDE SEQUENCE [LARGE SCALE GENOMIC DNA]</scope>
    <source>
        <strain evidence="2 3">CCMP1005</strain>
    </source>
</reference>
<dbReference type="Proteomes" id="UP000266841">
    <property type="component" value="Unassembled WGS sequence"/>
</dbReference>